<comment type="caution">
    <text evidence="1">The sequence shown here is derived from an EMBL/GenBank/DDBJ whole genome shotgun (WGS) entry which is preliminary data.</text>
</comment>
<evidence type="ECO:0000313" key="2">
    <source>
        <dbReference type="Proteomes" id="UP000285773"/>
    </source>
</evidence>
<name>A0A414CGS0_STRPA</name>
<reference evidence="1 2" key="1">
    <citation type="submission" date="2018-08" db="EMBL/GenBank/DDBJ databases">
        <title>A genome reference for cultivated species of the human gut microbiota.</title>
        <authorList>
            <person name="Zou Y."/>
            <person name="Xue W."/>
            <person name="Luo G."/>
        </authorList>
    </citation>
    <scope>NUCLEOTIDE SEQUENCE [LARGE SCALE GENOMIC DNA]</scope>
    <source>
        <strain evidence="1 2">AM33-3BH</strain>
    </source>
</reference>
<evidence type="ECO:0000313" key="1">
    <source>
        <dbReference type="EMBL" id="RHC94205.1"/>
    </source>
</evidence>
<dbReference type="Proteomes" id="UP000285773">
    <property type="component" value="Unassembled WGS sequence"/>
</dbReference>
<protein>
    <submittedName>
        <fullName evidence="1">Uncharacterized protein</fullName>
    </submittedName>
</protein>
<dbReference type="RefSeq" id="WP_118095892.1">
    <property type="nucleotide sequence ID" value="NZ_QSIO01000003.1"/>
</dbReference>
<accession>A0A414CGS0</accession>
<sequence>MILDKHKAIINKHTNDFKELFKRKVFEGNFKRFVNNRPGLRSDFPILNIASDNFYIYQKYEKTLQSDIRNYLINPILEELLNERGYEIKSWLEDMRNCVDFRNSDIEEYNLCPFQFIIEKENSRVGVRYTELYDYDDVVRELIKKYQIDKVVILHFSKDMNIVSNSYSKIIDISHYSIKNFLDEFINENIYQYFLTTLTKAIDDMQELIGFDVIPRLSMSNLAKVRLDLRENLQNVNLKALSYNSQKKFNNLEECDLDIINSNLEKGKAEVLLGKSDFAKSYLTSEYLYKVLVDNSNFDYTSVVAGYLKTIEQFLYWLLEYQMDIDGSEKWINRGKKFVYKNKNKISPKEEEVRENPKNKGHYQVLVTRENLKFMDVSLGSLIWYIYDNKDCWKISSHGQDLLKELLDDYKNSVRNGYFHKHNLEDIEEVKRIRNNTIYLLCFLIGSLKDFDITKFDFLDFSFNDFYHKIPKRSIKIPFYIQETKKSQPKLMKFVYEQEAESYNVDGLLENNLYFAEVDDPKKEYKYVDQVPKDDLVIFNTNNVPYRAEYVGRSTDDGFINKVEFYRKD</sequence>
<organism evidence="1 2">
    <name type="scientific">Streptococcus parasanguinis</name>
    <dbReference type="NCBI Taxonomy" id="1318"/>
    <lineage>
        <taxon>Bacteria</taxon>
        <taxon>Bacillati</taxon>
        <taxon>Bacillota</taxon>
        <taxon>Bacilli</taxon>
        <taxon>Lactobacillales</taxon>
        <taxon>Streptococcaceae</taxon>
        <taxon>Streptococcus</taxon>
    </lineage>
</organism>
<dbReference type="EMBL" id="QSIO01000003">
    <property type="protein sequence ID" value="RHC94205.1"/>
    <property type="molecule type" value="Genomic_DNA"/>
</dbReference>
<dbReference type="AlphaFoldDB" id="A0A414CGS0"/>
<proteinExistence type="predicted"/>
<gene>
    <name evidence="1" type="ORF">DW820_07685</name>
</gene>